<dbReference type="AlphaFoldDB" id="A0A830I0M7"/>
<dbReference type="Proteomes" id="UP000660262">
    <property type="component" value="Unassembled WGS sequence"/>
</dbReference>
<keyword evidence="5" id="KW-0119">Carbohydrate metabolism</keyword>
<dbReference type="Gene3D" id="3.20.20.70">
    <property type="entry name" value="Aldolase class I"/>
    <property type="match status" value="1"/>
</dbReference>
<evidence type="ECO:0000313" key="7">
    <source>
        <dbReference type="Proteomes" id="UP000660262"/>
    </source>
</evidence>
<protein>
    <recommendedName>
        <fullName evidence="8">2-dehydro-3-deoxyphosphogluconate aldolase</fullName>
    </recommendedName>
</protein>
<comment type="pathway">
    <text evidence="1">Carbohydrate acid metabolism.</text>
</comment>
<keyword evidence="7" id="KW-1185">Reference proteome</keyword>
<name>A0A830I0M7_9CHLO</name>
<dbReference type="OrthoDB" id="1476984at2759"/>
<evidence type="ECO:0000256" key="1">
    <source>
        <dbReference type="ARBA" id="ARBA00004761"/>
    </source>
</evidence>
<comment type="caution">
    <text evidence="6">The sequence shown here is derived from an EMBL/GenBank/DDBJ whole genome shotgun (WGS) entry which is preliminary data.</text>
</comment>
<evidence type="ECO:0000313" key="6">
    <source>
        <dbReference type="EMBL" id="GHP12415.1"/>
    </source>
</evidence>
<evidence type="ECO:0000256" key="4">
    <source>
        <dbReference type="ARBA" id="ARBA00023239"/>
    </source>
</evidence>
<comment type="subunit">
    <text evidence="3">Homotrimer.</text>
</comment>
<dbReference type="InterPro" id="IPR000887">
    <property type="entry name" value="Aldlse_KDPG_KHG"/>
</dbReference>
<evidence type="ECO:0000256" key="3">
    <source>
        <dbReference type="ARBA" id="ARBA00011233"/>
    </source>
</evidence>
<dbReference type="GO" id="GO:0016829">
    <property type="term" value="F:lyase activity"/>
    <property type="evidence" value="ECO:0007669"/>
    <property type="project" value="UniProtKB-KW"/>
</dbReference>
<evidence type="ECO:0000256" key="2">
    <source>
        <dbReference type="ARBA" id="ARBA00006906"/>
    </source>
</evidence>
<keyword evidence="4" id="KW-0456">Lyase</keyword>
<reference evidence="6" key="1">
    <citation type="submission" date="2020-10" db="EMBL/GenBank/DDBJ databases">
        <title>Unveiling of a novel bifunctional photoreceptor, Dualchrome1, isolated from a cosmopolitan green alga.</title>
        <authorList>
            <person name="Suzuki S."/>
            <person name="Kawachi M."/>
        </authorList>
    </citation>
    <scope>NUCLEOTIDE SEQUENCE</scope>
    <source>
        <strain evidence="6">NIES 2893</strain>
    </source>
</reference>
<comment type="similarity">
    <text evidence="2">Belongs to the KHG/KDPG aldolase family.</text>
</comment>
<evidence type="ECO:0000256" key="5">
    <source>
        <dbReference type="ARBA" id="ARBA00023277"/>
    </source>
</evidence>
<proteinExistence type="inferred from homology"/>
<evidence type="ECO:0008006" key="8">
    <source>
        <dbReference type="Google" id="ProtNLM"/>
    </source>
</evidence>
<accession>A0A830I0M7</accession>
<dbReference type="SUPFAM" id="SSF51569">
    <property type="entry name" value="Aldolase"/>
    <property type="match status" value="1"/>
</dbReference>
<organism evidence="6 7">
    <name type="scientific">Pycnococcus provasolii</name>
    <dbReference type="NCBI Taxonomy" id="41880"/>
    <lineage>
        <taxon>Eukaryota</taxon>
        <taxon>Viridiplantae</taxon>
        <taxon>Chlorophyta</taxon>
        <taxon>Pseudoscourfieldiophyceae</taxon>
        <taxon>Pseudoscourfieldiales</taxon>
        <taxon>Pycnococcaceae</taxon>
        <taxon>Pycnococcus</taxon>
    </lineage>
</organism>
<dbReference type="CDD" id="cd00452">
    <property type="entry name" value="KDPG_aldolase"/>
    <property type="match status" value="1"/>
</dbReference>
<dbReference type="PANTHER" id="PTHR30246:SF1">
    <property type="entry name" value="2-DEHYDRO-3-DEOXY-6-PHOSPHOGALACTONATE ALDOLASE-RELATED"/>
    <property type="match status" value="1"/>
</dbReference>
<sequence>MKKKKKTEEVCPLLGDVEPVRSPYAHLACTSSIIPFLRIPQECSNLQPIDAANLMLAALLAGCRSVEIAIATYPQAPQAIAILAQMLKDEYPELHTQNDQVVLCAGGIFTRTAASECVHAGASVLMSPICDTNLVRWATDEFGLRVDILPGAATPTEVHNAYAAGACAAKLFPCADPTGNGGWSPKAVVAMKRAMPGVRVVASGGIATPKDAKAFLDAGCDAAVVGAIFDYDAVKHADAARVGEQAKKFVLECL</sequence>
<dbReference type="Pfam" id="PF01081">
    <property type="entry name" value="Aldolase"/>
    <property type="match status" value="1"/>
</dbReference>
<gene>
    <name evidence="6" type="ORF">PPROV_001114200</name>
</gene>
<dbReference type="PANTHER" id="PTHR30246">
    <property type="entry name" value="2-KETO-3-DEOXY-6-PHOSPHOGLUCONATE ALDOLASE"/>
    <property type="match status" value="1"/>
</dbReference>
<dbReference type="InterPro" id="IPR013785">
    <property type="entry name" value="Aldolase_TIM"/>
</dbReference>
<dbReference type="EMBL" id="BNJQ01000041">
    <property type="protein sequence ID" value="GHP12415.1"/>
    <property type="molecule type" value="Genomic_DNA"/>
</dbReference>